<evidence type="ECO:0000313" key="2">
    <source>
        <dbReference type="RefSeq" id="XP_039118065.1"/>
    </source>
</evidence>
<dbReference type="RefSeq" id="XP_039118065.1">
    <property type="nucleotide sequence ID" value="XM_039262131.1"/>
</dbReference>
<reference evidence="2" key="1">
    <citation type="submission" date="2025-08" db="UniProtKB">
        <authorList>
            <consortium name="RefSeq"/>
        </authorList>
    </citation>
    <scope>IDENTIFICATION</scope>
</reference>
<dbReference type="SUPFAM" id="SSF52058">
    <property type="entry name" value="L domain-like"/>
    <property type="match status" value="1"/>
</dbReference>
<dbReference type="Gene3D" id="3.80.10.10">
    <property type="entry name" value="Ribonuclease Inhibitor"/>
    <property type="match status" value="1"/>
</dbReference>
<dbReference type="AlphaFoldDB" id="A0AB40ASK3"/>
<gene>
    <name evidence="2" type="primary">LOC120253949</name>
</gene>
<dbReference type="GeneID" id="120253949"/>
<dbReference type="Proteomes" id="UP001515500">
    <property type="component" value="Unplaced"/>
</dbReference>
<accession>A0AB40ASK3</accession>
<name>A0AB40ASK3_DIOCR</name>
<dbReference type="InterPro" id="IPR032675">
    <property type="entry name" value="LRR_dom_sf"/>
</dbReference>
<evidence type="ECO:0000313" key="1">
    <source>
        <dbReference type="Proteomes" id="UP001515500"/>
    </source>
</evidence>
<sequence>MTSKIENKGYTGQSLHFLIVNNNNFNGSIPSTLNLVPTLEALRLDRNKLTGDLSNNSFGALDVPSWFSTLPSLTTLLLKKHMFKARYQHNYIVFHHYRLRKSWSSSNVHLSNKYSLALTNYKEYKRLKNNSLSMQVLVFFECSFI</sequence>
<protein>
    <submittedName>
        <fullName evidence="2">Receptor-like protein 30</fullName>
    </submittedName>
</protein>
<proteinExistence type="predicted"/>
<keyword evidence="1" id="KW-1185">Reference proteome</keyword>
<organism evidence="1 2">
    <name type="scientific">Dioscorea cayennensis subsp. rotundata</name>
    <name type="common">White Guinea yam</name>
    <name type="synonym">Dioscorea rotundata</name>
    <dbReference type="NCBI Taxonomy" id="55577"/>
    <lineage>
        <taxon>Eukaryota</taxon>
        <taxon>Viridiplantae</taxon>
        <taxon>Streptophyta</taxon>
        <taxon>Embryophyta</taxon>
        <taxon>Tracheophyta</taxon>
        <taxon>Spermatophyta</taxon>
        <taxon>Magnoliopsida</taxon>
        <taxon>Liliopsida</taxon>
        <taxon>Dioscoreales</taxon>
        <taxon>Dioscoreaceae</taxon>
        <taxon>Dioscorea</taxon>
    </lineage>
</organism>